<dbReference type="EMBL" id="CADCVS010000557">
    <property type="protein sequence ID" value="CAA9536273.1"/>
    <property type="molecule type" value="Genomic_DNA"/>
</dbReference>
<dbReference type="InterPro" id="IPR053224">
    <property type="entry name" value="Sensory_adhesion_molecule"/>
</dbReference>
<organism evidence="1">
    <name type="scientific">uncultured Solirubrobacteraceae bacterium</name>
    <dbReference type="NCBI Taxonomy" id="1162706"/>
    <lineage>
        <taxon>Bacteria</taxon>
        <taxon>Bacillati</taxon>
        <taxon>Actinomycetota</taxon>
        <taxon>Thermoleophilia</taxon>
        <taxon>Solirubrobacterales</taxon>
        <taxon>Solirubrobacteraceae</taxon>
        <taxon>environmental samples</taxon>
    </lineage>
</organism>
<proteinExistence type="predicted"/>
<dbReference type="SUPFAM" id="SSF63829">
    <property type="entry name" value="Calcium-dependent phosphotriesterase"/>
    <property type="match status" value="1"/>
</dbReference>
<dbReference type="PANTHER" id="PTHR31460">
    <property type="match status" value="1"/>
</dbReference>
<sequence length="319" mass="33931">MHSKIRSAVAATTVVLLAGCGSGGGAGDADRPDTLVVPGARTFPEGVAADARSGDLYVGSTTDGTIYRAPAGGERFEPYLPAGGDGRTAATGLKVDARGRLFVAGRSTGRAFVYDLRSRRLLRRLDAPGRGRALVNDVTVTPEAAYFTDSYRPVVYRVALTGGRIGAMEPWLDLRETPIPAGSGFGLNGIVATRDGRHLLTVHFDTGRLYRVDTRTRAVRRVDLGRTSLRTGDGLLLAGRVLLAVREEPGDVVAVRLSRDLLRGTAEPGFGRDALDFPTTIAEHRGALYVVNSQLDRAPDRGSPPFTVTRLRAPAGLLE</sequence>
<evidence type="ECO:0008006" key="2">
    <source>
        <dbReference type="Google" id="ProtNLM"/>
    </source>
</evidence>
<reference evidence="1" key="1">
    <citation type="submission" date="2020-02" db="EMBL/GenBank/DDBJ databases">
        <authorList>
            <person name="Meier V. D."/>
        </authorList>
    </citation>
    <scope>NUCLEOTIDE SEQUENCE</scope>
    <source>
        <strain evidence="1">AVDCRST_MAG30</strain>
    </source>
</reference>
<protein>
    <recommendedName>
        <fullName evidence="2">Superoxide dismutase</fullName>
    </recommendedName>
</protein>
<accession>A0A6J4TZ81</accession>
<dbReference type="InterPro" id="IPR011042">
    <property type="entry name" value="6-blade_b-propeller_TolB-like"/>
</dbReference>
<gene>
    <name evidence="1" type="ORF">AVDCRST_MAG30-4261</name>
</gene>
<evidence type="ECO:0000313" key="1">
    <source>
        <dbReference type="EMBL" id="CAA9536273.1"/>
    </source>
</evidence>
<dbReference type="Gene3D" id="2.120.10.30">
    <property type="entry name" value="TolB, C-terminal domain"/>
    <property type="match status" value="1"/>
</dbReference>
<dbReference type="AlphaFoldDB" id="A0A6J4TZ81"/>
<name>A0A6J4TZ81_9ACTN</name>
<dbReference type="PANTHER" id="PTHR31460:SF3">
    <property type="entry name" value="MESOCENTIN"/>
    <property type="match status" value="1"/>
</dbReference>
<dbReference type="PROSITE" id="PS51257">
    <property type="entry name" value="PROKAR_LIPOPROTEIN"/>
    <property type="match status" value="1"/>
</dbReference>